<dbReference type="RefSeq" id="WP_212983052.1">
    <property type="nucleotide sequence ID" value="NZ_BORU01000001.1"/>
</dbReference>
<keyword evidence="3" id="KW-0238">DNA-binding</keyword>
<comment type="similarity">
    <text evidence="1">Belongs to the LysR transcriptional regulatory family.</text>
</comment>
<evidence type="ECO:0000256" key="1">
    <source>
        <dbReference type="ARBA" id="ARBA00009437"/>
    </source>
</evidence>
<evidence type="ECO:0000259" key="5">
    <source>
        <dbReference type="PROSITE" id="PS50931"/>
    </source>
</evidence>
<comment type="caution">
    <text evidence="6">The sequence shown here is derived from an EMBL/GenBank/DDBJ whole genome shotgun (WGS) entry which is preliminary data.</text>
</comment>
<dbReference type="Pfam" id="PF00126">
    <property type="entry name" value="HTH_1"/>
    <property type="match status" value="1"/>
</dbReference>
<dbReference type="Pfam" id="PF03466">
    <property type="entry name" value="LysR_substrate"/>
    <property type="match status" value="1"/>
</dbReference>
<dbReference type="InterPro" id="IPR036388">
    <property type="entry name" value="WH-like_DNA-bd_sf"/>
</dbReference>
<protein>
    <submittedName>
        <fullName evidence="6">HTH-type transcriptional regulator YybE</fullName>
    </submittedName>
</protein>
<feature type="domain" description="HTH lysR-type" evidence="5">
    <location>
        <begin position="3"/>
        <end position="60"/>
    </location>
</feature>
<dbReference type="SUPFAM" id="SSF46785">
    <property type="entry name" value="Winged helix' DNA-binding domain"/>
    <property type="match status" value="1"/>
</dbReference>
<dbReference type="InterPro" id="IPR000847">
    <property type="entry name" value="LysR_HTH_N"/>
</dbReference>
<dbReference type="Proteomes" id="UP000676601">
    <property type="component" value="Unassembled WGS sequence"/>
</dbReference>
<reference evidence="6 7" key="1">
    <citation type="submission" date="2021-03" db="EMBL/GenBank/DDBJ databases">
        <title>Antimicrobial resistance genes in bacteria isolated from Japanese honey, and their potential for conferring macrolide and lincosamide resistance in the American foulbrood pathogen Paenibacillus larvae.</title>
        <authorList>
            <person name="Okamoto M."/>
            <person name="Kumagai M."/>
            <person name="Kanamori H."/>
            <person name="Takamatsu D."/>
        </authorList>
    </citation>
    <scope>NUCLEOTIDE SEQUENCE [LARGE SCALE GENOMIC DNA]</scope>
    <source>
        <strain evidence="6 7">J21TS7</strain>
    </source>
</reference>
<name>A0ABQ4L8E5_9BACL</name>
<evidence type="ECO:0000256" key="2">
    <source>
        <dbReference type="ARBA" id="ARBA00023015"/>
    </source>
</evidence>
<dbReference type="PANTHER" id="PTHR30419:SF28">
    <property type="entry name" value="HTH-TYPE TRANSCRIPTIONAL REGULATOR BSDA"/>
    <property type="match status" value="1"/>
</dbReference>
<evidence type="ECO:0000256" key="3">
    <source>
        <dbReference type="ARBA" id="ARBA00023125"/>
    </source>
</evidence>
<proteinExistence type="inferred from homology"/>
<dbReference type="InterPro" id="IPR036390">
    <property type="entry name" value="WH_DNA-bd_sf"/>
</dbReference>
<dbReference type="PROSITE" id="PS50931">
    <property type="entry name" value="HTH_LYSR"/>
    <property type="match status" value="1"/>
</dbReference>
<keyword evidence="2" id="KW-0805">Transcription regulation</keyword>
<dbReference type="PRINTS" id="PR00039">
    <property type="entry name" value="HTHLYSR"/>
</dbReference>
<dbReference type="PANTHER" id="PTHR30419">
    <property type="entry name" value="HTH-TYPE TRANSCRIPTIONAL REGULATOR YBHD"/>
    <property type="match status" value="1"/>
</dbReference>
<dbReference type="Gene3D" id="1.10.10.10">
    <property type="entry name" value="Winged helix-like DNA-binding domain superfamily/Winged helix DNA-binding domain"/>
    <property type="match status" value="1"/>
</dbReference>
<evidence type="ECO:0000313" key="6">
    <source>
        <dbReference type="EMBL" id="GIO52852.1"/>
    </source>
</evidence>
<keyword evidence="4" id="KW-0804">Transcription</keyword>
<dbReference type="Gene3D" id="3.40.190.290">
    <property type="match status" value="1"/>
</dbReference>
<dbReference type="SUPFAM" id="SSF53850">
    <property type="entry name" value="Periplasmic binding protein-like II"/>
    <property type="match status" value="1"/>
</dbReference>
<accession>A0ABQ4L8E5</accession>
<keyword evidence="7" id="KW-1185">Reference proteome</keyword>
<dbReference type="EMBL" id="BORU01000001">
    <property type="protein sequence ID" value="GIO52852.1"/>
    <property type="molecule type" value="Genomic_DNA"/>
</dbReference>
<organism evidence="6 7">
    <name type="scientific">Paenibacillus cineris</name>
    <dbReference type="NCBI Taxonomy" id="237530"/>
    <lineage>
        <taxon>Bacteria</taxon>
        <taxon>Bacillati</taxon>
        <taxon>Bacillota</taxon>
        <taxon>Bacilli</taxon>
        <taxon>Bacillales</taxon>
        <taxon>Paenibacillaceae</taxon>
        <taxon>Paenibacillus</taxon>
    </lineage>
</organism>
<gene>
    <name evidence="6" type="primary">yybE_1</name>
    <name evidence="6" type="ORF">J21TS7_11700</name>
</gene>
<sequence length="298" mass="33945">MKIEWQQIEYFIAVAKLQHMTKAAQQLSLSQPALSRSIAGLEKELGVALFERSGRNLVLNRFGRLFLERAEQAFREIEQAKQEIANQIHPEAGVISLSFLHTLGAQLIPSLLGSFRERYTDIRFELHESSNQQLLTLISNHECDFGLSTPELLDDKFNWHLLGMPELFLALPQHHRWSSKSQISLEELQDEPFVGLKTSCGLNFTINQLFEKKQIRPNTVFEADELDTVAGLVSAGFGVALLPKTIGVQNHHLHWVKVDDPACKLPIGVVWKKDRPLTPVSETFLDFIREKYPLVQQE</sequence>
<dbReference type="InterPro" id="IPR050950">
    <property type="entry name" value="HTH-type_LysR_regulators"/>
</dbReference>
<dbReference type="InterPro" id="IPR005119">
    <property type="entry name" value="LysR_subst-bd"/>
</dbReference>
<evidence type="ECO:0000256" key="4">
    <source>
        <dbReference type="ARBA" id="ARBA00023163"/>
    </source>
</evidence>
<evidence type="ECO:0000313" key="7">
    <source>
        <dbReference type="Proteomes" id="UP000676601"/>
    </source>
</evidence>